<organism evidence="2 3">
    <name type="scientific">Tautonia plasticadhaerens</name>
    <dbReference type="NCBI Taxonomy" id="2527974"/>
    <lineage>
        <taxon>Bacteria</taxon>
        <taxon>Pseudomonadati</taxon>
        <taxon>Planctomycetota</taxon>
        <taxon>Planctomycetia</taxon>
        <taxon>Isosphaerales</taxon>
        <taxon>Isosphaeraceae</taxon>
        <taxon>Tautonia</taxon>
    </lineage>
</organism>
<gene>
    <name evidence="2" type="ORF">ElP_71550</name>
</gene>
<sequence length="180" mass="19541" precursor="true">MRSKWTAIGLSLAAVIMLAAGDPNSTIVIDDFDDGDAEGWDLNSPTGLGISYVNEEGEYVIESIEPIPLDHPFAGIIESHWEPAEGQPRFSSGTLRGTIRANTFGTTAGFFVREGDDPIAGSRCCTSTGFGTFYISRVDRRAVPPITLLAMADPAQLPFFPDEDWDVEAGFVGHRLWMKA</sequence>
<geneLocation type="plasmid" evidence="3">
    <name>pelp_1</name>
</geneLocation>
<dbReference type="KEGG" id="tpla:ElP_71550"/>
<evidence type="ECO:0000256" key="1">
    <source>
        <dbReference type="SAM" id="SignalP"/>
    </source>
</evidence>
<evidence type="ECO:0000313" key="3">
    <source>
        <dbReference type="Proteomes" id="UP000317835"/>
    </source>
</evidence>
<dbReference type="EMBL" id="CP036427">
    <property type="protein sequence ID" value="QDV39191.1"/>
    <property type="molecule type" value="Genomic_DNA"/>
</dbReference>
<accession>A0A518HEC1</accession>
<reference evidence="2 3" key="1">
    <citation type="submission" date="2019-02" db="EMBL/GenBank/DDBJ databases">
        <title>Deep-cultivation of Planctomycetes and their phenomic and genomic characterization uncovers novel biology.</title>
        <authorList>
            <person name="Wiegand S."/>
            <person name="Jogler M."/>
            <person name="Boedeker C."/>
            <person name="Pinto D."/>
            <person name="Vollmers J."/>
            <person name="Rivas-Marin E."/>
            <person name="Kohn T."/>
            <person name="Peeters S.H."/>
            <person name="Heuer A."/>
            <person name="Rast P."/>
            <person name="Oberbeckmann S."/>
            <person name="Bunk B."/>
            <person name="Jeske O."/>
            <person name="Meyerdierks A."/>
            <person name="Storesund J.E."/>
            <person name="Kallscheuer N."/>
            <person name="Luecker S."/>
            <person name="Lage O.M."/>
            <person name="Pohl T."/>
            <person name="Merkel B.J."/>
            <person name="Hornburger P."/>
            <person name="Mueller R.-W."/>
            <person name="Bruemmer F."/>
            <person name="Labrenz M."/>
            <person name="Spormann A.M."/>
            <person name="Op den Camp H."/>
            <person name="Overmann J."/>
            <person name="Amann R."/>
            <person name="Jetten M.S.M."/>
            <person name="Mascher T."/>
            <person name="Medema M.H."/>
            <person name="Devos D.P."/>
            <person name="Kaster A.-K."/>
            <person name="Ovreas L."/>
            <person name="Rohde M."/>
            <person name="Galperin M.Y."/>
            <person name="Jogler C."/>
        </authorList>
    </citation>
    <scope>NUCLEOTIDE SEQUENCE [LARGE SCALE GENOMIC DNA]</scope>
    <source>
        <strain evidence="2 3">ElP</strain>
        <plasmid evidence="3">pelp_1</plasmid>
    </source>
</reference>
<dbReference type="Proteomes" id="UP000317835">
    <property type="component" value="Plasmid pElP_1"/>
</dbReference>
<evidence type="ECO:0000313" key="2">
    <source>
        <dbReference type="EMBL" id="QDV39191.1"/>
    </source>
</evidence>
<name>A0A518HEC1_9BACT</name>
<keyword evidence="2" id="KW-0614">Plasmid</keyword>
<protein>
    <recommendedName>
        <fullName evidence="4">PEP-CTERM sorting domain-containing protein</fullName>
    </recommendedName>
</protein>
<proteinExistence type="predicted"/>
<feature type="chain" id="PRO_5021833061" description="PEP-CTERM sorting domain-containing protein" evidence="1">
    <location>
        <begin position="20"/>
        <end position="180"/>
    </location>
</feature>
<dbReference type="AlphaFoldDB" id="A0A518HEC1"/>
<keyword evidence="3" id="KW-1185">Reference proteome</keyword>
<feature type="signal peptide" evidence="1">
    <location>
        <begin position="1"/>
        <end position="19"/>
    </location>
</feature>
<keyword evidence="1" id="KW-0732">Signal</keyword>
<evidence type="ECO:0008006" key="4">
    <source>
        <dbReference type="Google" id="ProtNLM"/>
    </source>
</evidence>